<evidence type="ECO:0000256" key="1">
    <source>
        <dbReference type="SAM" id="MobiDB-lite"/>
    </source>
</evidence>
<evidence type="ECO:0000313" key="3">
    <source>
        <dbReference type="EMBL" id="VFT99802.1"/>
    </source>
</evidence>
<reference evidence="3 4" key="1">
    <citation type="submission" date="2019-03" db="EMBL/GenBank/DDBJ databases">
        <authorList>
            <person name="Gaulin E."/>
            <person name="Dumas B."/>
        </authorList>
    </citation>
    <scope>NUCLEOTIDE SEQUENCE [LARGE SCALE GENOMIC DNA]</scope>
    <source>
        <strain evidence="3">CBS 568.67</strain>
    </source>
</reference>
<proteinExistence type="predicted"/>
<evidence type="ECO:0000313" key="2">
    <source>
        <dbReference type="EMBL" id="KAF0684910.1"/>
    </source>
</evidence>
<organism evidence="3 4">
    <name type="scientific">Aphanomyces stellatus</name>
    <dbReference type="NCBI Taxonomy" id="120398"/>
    <lineage>
        <taxon>Eukaryota</taxon>
        <taxon>Sar</taxon>
        <taxon>Stramenopiles</taxon>
        <taxon>Oomycota</taxon>
        <taxon>Saprolegniomycetes</taxon>
        <taxon>Saprolegniales</taxon>
        <taxon>Verrucalvaceae</taxon>
        <taxon>Aphanomyces</taxon>
    </lineage>
</organism>
<feature type="region of interest" description="Disordered" evidence="1">
    <location>
        <begin position="274"/>
        <end position="295"/>
    </location>
</feature>
<feature type="compositionally biased region" description="Basic and acidic residues" evidence="1">
    <location>
        <begin position="13"/>
        <end position="25"/>
    </location>
</feature>
<feature type="compositionally biased region" description="Low complexity" evidence="1">
    <location>
        <begin position="279"/>
        <end position="295"/>
    </location>
</feature>
<gene>
    <name evidence="3" type="primary">Aste57867_23154</name>
    <name evidence="2" type="ORF">As57867_023083</name>
    <name evidence="3" type="ORF">ASTE57867_23154</name>
</gene>
<dbReference type="EMBL" id="CAADRA010007255">
    <property type="protein sequence ID" value="VFT99802.1"/>
    <property type="molecule type" value="Genomic_DNA"/>
</dbReference>
<keyword evidence="4" id="KW-1185">Reference proteome</keyword>
<protein>
    <submittedName>
        <fullName evidence="3">Aste57867_23154 protein</fullName>
    </submittedName>
</protein>
<dbReference type="AlphaFoldDB" id="A0A485LM03"/>
<dbReference type="Proteomes" id="UP000332933">
    <property type="component" value="Unassembled WGS sequence"/>
</dbReference>
<sequence length="342" mass="35930">MGNCMSTKYTKASHTDDDSITRDKPIVVTSGYSGSTDGGGGGFDSPPNRVADAIRDLPADVDLKTLSSLAAANHHRGPSSSGGGIALLDDLPGVPPVKLNVRVASAGSMSHGDISLIPRSTSQASLKDITATSHDTIRKADDNVELLRQIQQAMHDESARNSSPPPSIGGDAASRKTSSSSGGYEPSVCSDGHHHASSIVQHPPVEDPAMSPPQPSSFYMLDKSGHLHRMEQDGGHIPVLGDGGGRGSVDDYPHMKPSFTLSSPRSSCPVIDHTISPTSNGDRSSRSFSMSPRSVRPTALSLESLGRFTTASGERFTYGSHSFSYPERDTRSSVGSDAGFYL</sequence>
<feature type="region of interest" description="Disordered" evidence="1">
    <location>
        <begin position="1"/>
        <end position="49"/>
    </location>
</feature>
<dbReference type="OrthoDB" id="70438at2759"/>
<feature type="region of interest" description="Disordered" evidence="1">
    <location>
        <begin position="154"/>
        <end position="221"/>
    </location>
</feature>
<accession>A0A485LM03</accession>
<reference evidence="2" key="2">
    <citation type="submission" date="2019-06" db="EMBL/GenBank/DDBJ databases">
        <title>Genomics analysis of Aphanomyces spp. identifies a new class of oomycete effector associated with host adaptation.</title>
        <authorList>
            <person name="Gaulin E."/>
        </authorList>
    </citation>
    <scope>NUCLEOTIDE SEQUENCE</scope>
    <source>
        <strain evidence="2">CBS 578.67</strain>
    </source>
</reference>
<name>A0A485LM03_9STRA</name>
<evidence type="ECO:0000313" key="4">
    <source>
        <dbReference type="Proteomes" id="UP000332933"/>
    </source>
</evidence>
<dbReference type="EMBL" id="VJMH01007229">
    <property type="protein sequence ID" value="KAF0684910.1"/>
    <property type="molecule type" value="Genomic_DNA"/>
</dbReference>
<feature type="compositionally biased region" description="Polar residues" evidence="1">
    <location>
        <begin position="1"/>
        <end position="12"/>
    </location>
</feature>